<feature type="compositionally biased region" description="Low complexity" evidence="2">
    <location>
        <begin position="916"/>
        <end position="926"/>
    </location>
</feature>
<accession>L7MED2</accession>
<dbReference type="FunFam" id="1.10.472.80:FF:000011">
    <property type="entry name" value="TBC1 domain family member 30"/>
    <property type="match status" value="1"/>
</dbReference>
<feature type="compositionally biased region" description="Polar residues" evidence="2">
    <location>
        <begin position="1381"/>
        <end position="1390"/>
    </location>
</feature>
<feature type="non-terminal residue" evidence="4">
    <location>
        <position position="1"/>
    </location>
</feature>
<name>L7MED2_RHIPC</name>
<feature type="compositionally biased region" description="Polar residues" evidence="2">
    <location>
        <begin position="1026"/>
        <end position="1035"/>
    </location>
</feature>
<feature type="compositionally biased region" description="Basic and acidic residues" evidence="2">
    <location>
        <begin position="1298"/>
        <end position="1316"/>
    </location>
</feature>
<dbReference type="PROSITE" id="PS50086">
    <property type="entry name" value="TBC_RABGAP"/>
    <property type="match status" value="1"/>
</dbReference>
<feature type="region of interest" description="Disordered" evidence="2">
    <location>
        <begin position="1243"/>
        <end position="1272"/>
    </location>
</feature>
<feature type="compositionally biased region" description="Polar residues" evidence="2">
    <location>
        <begin position="1087"/>
        <end position="1101"/>
    </location>
</feature>
<feature type="region of interest" description="Disordered" evidence="2">
    <location>
        <begin position="1350"/>
        <end position="1445"/>
    </location>
</feature>
<feature type="compositionally biased region" description="Polar residues" evidence="2">
    <location>
        <begin position="944"/>
        <end position="961"/>
    </location>
</feature>
<feature type="compositionally biased region" description="Basic and acidic residues" evidence="2">
    <location>
        <begin position="725"/>
        <end position="736"/>
    </location>
</feature>
<feature type="compositionally biased region" description="Low complexity" evidence="2">
    <location>
        <begin position="972"/>
        <end position="992"/>
    </location>
</feature>
<feature type="compositionally biased region" description="Basic and acidic residues" evidence="2">
    <location>
        <begin position="765"/>
        <end position="779"/>
    </location>
</feature>
<dbReference type="InterPro" id="IPR000195">
    <property type="entry name" value="Rab-GAP-TBC_dom"/>
</dbReference>
<reference evidence="4" key="2">
    <citation type="journal article" date="2015" name="J. Proteomics">
        <title>Sexual differences in the sialomes of the zebra tick, Rhipicephalus pulchellus.</title>
        <authorList>
            <person name="Tan A.W."/>
            <person name="Francischetti I.M."/>
            <person name="Slovak M."/>
            <person name="Kini R.M."/>
            <person name="Ribeiro J.M."/>
        </authorList>
    </citation>
    <scope>NUCLEOTIDE SEQUENCE</scope>
    <source>
        <tissue evidence="4">Salivary gland</tissue>
    </source>
</reference>
<feature type="region of interest" description="Disordered" evidence="2">
    <location>
        <begin position="1467"/>
        <end position="1486"/>
    </location>
</feature>
<feature type="compositionally biased region" description="Basic and acidic residues" evidence="2">
    <location>
        <begin position="1001"/>
        <end position="1022"/>
    </location>
</feature>
<feature type="region of interest" description="Disordered" evidence="2">
    <location>
        <begin position="627"/>
        <end position="1223"/>
    </location>
</feature>
<reference evidence="4" key="1">
    <citation type="submission" date="2012-11" db="EMBL/GenBank/DDBJ databases">
        <authorList>
            <person name="Lucero-Rivera Y.E."/>
            <person name="Tovar-Ramirez D."/>
        </authorList>
    </citation>
    <scope>NUCLEOTIDE SEQUENCE</scope>
    <source>
        <tissue evidence="4">Salivary gland</tissue>
    </source>
</reference>
<feature type="compositionally biased region" description="Low complexity" evidence="2">
    <location>
        <begin position="660"/>
        <end position="695"/>
    </location>
</feature>
<evidence type="ECO:0000256" key="2">
    <source>
        <dbReference type="SAM" id="MobiDB-lite"/>
    </source>
</evidence>
<dbReference type="PANTHER" id="PTHR13399:SF2">
    <property type="entry name" value="TRANSLOCON-ASSOCIATED PROTEIN SUBUNIT GAMMA"/>
    <property type="match status" value="1"/>
</dbReference>
<dbReference type="Gene3D" id="1.10.8.270">
    <property type="entry name" value="putative rabgap domain of human tbc1 domain family member 14 like domains"/>
    <property type="match status" value="1"/>
</dbReference>
<evidence type="ECO:0000256" key="1">
    <source>
        <dbReference type="ARBA" id="ARBA00067508"/>
    </source>
</evidence>
<dbReference type="PANTHER" id="PTHR13399">
    <property type="entry name" value="TRANSLOCON-ASSOCIATED PROTEIN TRAP , GAMMA SUBUNIT"/>
    <property type="match status" value="1"/>
</dbReference>
<dbReference type="GO" id="GO:0005783">
    <property type="term" value="C:endoplasmic reticulum"/>
    <property type="evidence" value="ECO:0007669"/>
    <property type="project" value="TreeGrafter"/>
</dbReference>
<dbReference type="InterPro" id="IPR032738">
    <property type="entry name" value="Tbc1d30_C"/>
</dbReference>
<feature type="compositionally biased region" description="Polar residues" evidence="2">
    <location>
        <begin position="1135"/>
        <end position="1155"/>
    </location>
</feature>
<evidence type="ECO:0000313" key="4">
    <source>
        <dbReference type="EMBL" id="JAA61603.1"/>
    </source>
</evidence>
<organism evidence="4">
    <name type="scientific">Rhipicephalus pulchellus</name>
    <name type="common">Yellow backed tick</name>
    <name type="synonym">Dermacentor pulchellus</name>
    <dbReference type="NCBI Taxonomy" id="72859"/>
    <lineage>
        <taxon>Eukaryota</taxon>
        <taxon>Metazoa</taxon>
        <taxon>Ecdysozoa</taxon>
        <taxon>Arthropoda</taxon>
        <taxon>Chelicerata</taxon>
        <taxon>Arachnida</taxon>
        <taxon>Acari</taxon>
        <taxon>Parasitiformes</taxon>
        <taxon>Ixodida</taxon>
        <taxon>Ixodoidea</taxon>
        <taxon>Ixodidae</taxon>
        <taxon>Rhipicephalinae</taxon>
        <taxon>Rhipicephalus</taxon>
        <taxon>Rhipicephalus</taxon>
    </lineage>
</organism>
<dbReference type="SMART" id="SM00164">
    <property type="entry name" value="TBC"/>
    <property type="match status" value="1"/>
</dbReference>
<dbReference type="SUPFAM" id="SSF47923">
    <property type="entry name" value="Ypt/Rab-GAP domain of gyp1p"/>
    <property type="match status" value="2"/>
</dbReference>
<dbReference type="InterPro" id="IPR035969">
    <property type="entry name" value="Rab-GAP_TBC_sf"/>
</dbReference>
<dbReference type="Pfam" id="PF15733">
    <property type="entry name" value="DUF4682"/>
    <property type="match status" value="1"/>
</dbReference>
<dbReference type="EMBL" id="GACK01003431">
    <property type="protein sequence ID" value="JAA61603.1"/>
    <property type="molecule type" value="mRNA"/>
</dbReference>
<dbReference type="Gene3D" id="1.10.472.80">
    <property type="entry name" value="Ypt/Rab-GAP domain of gyp1p, domain 3"/>
    <property type="match status" value="1"/>
</dbReference>
<feature type="compositionally biased region" description="Low complexity" evidence="2">
    <location>
        <begin position="1113"/>
        <end position="1123"/>
    </location>
</feature>
<feature type="region of interest" description="Disordered" evidence="2">
    <location>
        <begin position="1289"/>
        <end position="1333"/>
    </location>
</feature>
<protein>
    <recommendedName>
        <fullName evidence="1">TBC1 domain family member 30</fullName>
    </recommendedName>
</protein>
<feature type="compositionally biased region" description="Basic and acidic residues" evidence="2">
    <location>
        <begin position="1102"/>
        <end position="1112"/>
    </location>
</feature>
<dbReference type="FunFam" id="1.10.8.270:FF:000009">
    <property type="entry name" value="TBC1 domain family member 30"/>
    <property type="match status" value="1"/>
</dbReference>
<sequence length="1486" mass="162118">AQETAQCLCGTCRGCDDVLKSSEPRLNARLDASTAPAFLAGCLCQAGNDSRMCDDNVEPSSSPPPARKPPLSRAQSIVDELLDEINVGLHKQRPTRRFSADSDACATDCSILSAASIRAEVRCYSKQQLAAKDESELRRIAKHLQEVIVKLNATLVTLLRQRDRQLTRRGHHYDLVTAVLQAVSLKRRVDTRMRFSLEPGRGESGFAQWMDATKIVVRLPDGIPAEFRKKIWLTLAERYLASRDLDWEATARFCFNERCNPDDDNLGVQIVKDLHRTGCSLFSGEQAEQNQALLKRVLLAYARWNKSVGYCQGFNLLAAFVLEVVEWCDQDALKMMIYLVEGVLPEGYFANNLRGLSVDMAVFRELLRLRHSNLATHLDRLQAGESKAGLNYEPPLTNVFTMQWFLTLFTTCLPRSLVVRVWDLILLEGNEVLLRTAITIWEGLADRIMTVGSADEFYSVMGVLTREMVEFGVKDPHEFIVAICDVSRVPIPQLSELRDRYTYNIRPLPPAAAPSRHGLWLFLGDDEENDADSDHQMMVAAAFCGISNAFLVAKNRGQGAVHASLPSPLDPSRMTLDISTLKRQYSRLRQRQRQAHIILTGNLQAPASTRPQRISPGVPVNNLLAGQKPLVRRSRPPPPTHAVPTGLPATFTAAAPSSGVTSTTRVPPRVATVTAASTSSTSPSSSPVANARSSSTAATLKTARKASPRVTTRDPIPVETLSWEQAKKLKAGRDDSSSCSSSSSTELCDDKNNRSSSPDEPPPPSRKESGEKQVNDAESKAPPSLPEKKPPRRLKNGTYDKTSDSSLSSSSSSEEEESRGRRAKRRHDAHDAAESAQSKLPPRRLAEGFKPGAAGATRKSGVRATLVRHQEPISLDDDDDGSYKPDDESDGSRNSSSESLTSDEEEQPSSKLETVSSLAEASSALDESSRSLEGAQPQKPAPDSLSSETESSRNTFSNMVLSGSDKYNIRTSSEASSWKSSSDACLTTSSSSGPPPPSEAGSRKPSDEQANHGKLSDEEFQRLSRKFSQSALSDRQAQRMALRNTSRRGTDELGAPQRLSPNIDRSSSEDADRKLSLGSPPRWPPRRTNTSDETSGDSPSTELERFRRDSSKRGSASSEMSSSALRKWSYKYDSRNTSNDVSWRSSDTDYQQSSLRYERSISEEADDGDAAPGDGTSARPFLLKEDRTGSFRASQESIDGRLLPYDSSSGREPMFPGEKRRGSSLTCTTLETLNEMLFEKAEEDISQEASHEASQDFIRYSESSTSSSHLMSPNMELRRSVFLLGQKVSPDSGVHTVADSESKAAVDEASRDRHDSLTPSGHPRSPGSAPRKSSLKFDASKFFESLAHATSVTRGARCASEGSATALGGSGAESARPKTARSLSTDATMMTTSGQSGGSGVGDGTTSLPSIRRQRFLSGDVGDVRVTPPTSPRRSVGENYNPFPTRRTSFTGCISDFKVKLGLYSSQDKPAVAPASNGCKTTSMKS</sequence>
<feature type="domain" description="Rab-GAP TBC" evidence="3">
    <location>
        <begin position="222"/>
        <end position="429"/>
    </location>
</feature>
<feature type="compositionally biased region" description="Basic and acidic residues" evidence="2">
    <location>
        <begin position="1066"/>
        <end position="1075"/>
    </location>
</feature>
<feature type="compositionally biased region" description="Low complexity" evidence="2">
    <location>
        <begin position="1261"/>
        <end position="1272"/>
    </location>
</feature>
<proteinExistence type="evidence at transcript level"/>
<dbReference type="Pfam" id="PF00566">
    <property type="entry name" value="RabGAP-TBC"/>
    <property type="match status" value="1"/>
</dbReference>
<evidence type="ECO:0000259" key="3">
    <source>
        <dbReference type="PROSITE" id="PS50086"/>
    </source>
</evidence>